<reference evidence="3" key="1">
    <citation type="submission" date="2016-10" db="EMBL/GenBank/DDBJ databases">
        <authorList>
            <person name="Varghese N."/>
            <person name="Submissions S."/>
        </authorList>
    </citation>
    <scope>NUCLEOTIDE SEQUENCE [LARGE SCALE GENOMIC DNA]</scope>
    <source>
        <strain evidence="3">DSM 45722</strain>
    </source>
</reference>
<accession>A0A1G4Z6M0</accession>
<dbReference type="Proteomes" id="UP000198981">
    <property type="component" value="Unassembled WGS sequence"/>
</dbReference>
<sequence>TQSEVDAAASFARSGPLRTRAIRNCQTTMMRSTPADRDVTGVTALQYDPWADLAGRADLTLSWRHQKPCGQYFHHDRVIALRRGLTGAQARSTLAHELVHAERGDVGLSDAALDARQELIVQREAARRLIPLAALADAVRWTCHPAEAAELLHVDRGTLRTRLAMLTEAEKLVLDAAAGEHEAAA</sequence>
<keyword evidence="3" id="KW-1185">Reference proteome</keyword>
<name>A0A1G4Z6M0_9ACTN</name>
<dbReference type="AlphaFoldDB" id="A0A1G4Z6M0"/>
<dbReference type="Pfam" id="PF06114">
    <property type="entry name" value="Peptidase_M78"/>
    <property type="match status" value="1"/>
</dbReference>
<evidence type="ECO:0000313" key="3">
    <source>
        <dbReference type="Proteomes" id="UP000198981"/>
    </source>
</evidence>
<gene>
    <name evidence="2" type="ORF">SAMN03159343_0072</name>
</gene>
<protein>
    <recommendedName>
        <fullName evidence="1">IrrE N-terminal-like domain-containing protein</fullName>
    </recommendedName>
</protein>
<dbReference type="EMBL" id="FMUH01000013">
    <property type="protein sequence ID" value="SCX61286.1"/>
    <property type="molecule type" value="Genomic_DNA"/>
</dbReference>
<evidence type="ECO:0000313" key="2">
    <source>
        <dbReference type="EMBL" id="SCX61286.1"/>
    </source>
</evidence>
<proteinExistence type="predicted"/>
<feature type="domain" description="IrrE N-terminal-like" evidence="1">
    <location>
        <begin position="72"/>
        <end position="162"/>
    </location>
</feature>
<dbReference type="InterPro" id="IPR010359">
    <property type="entry name" value="IrrE_HExxH"/>
</dbReference>
<organism evidence="2 3">
    <name type="scientific">Klenkia marina</name>
    <dbReference type="NCBI Taxonomy" id="1960309"/>
    <lineage>
        <taxon>Bacteria</taxon>
        <taxon>Bacillati</taxon>
        <taxon>Actinomycetota</taxon>
        <taxon>Actinomycetes</taxon>
        <taxon>Geodermatophilales</taxon>
        <taxon>Geodermatophilaceae</taxon>
        <taxon>Klenkia</taxon>
    </lineage>
</organism>
<feature type="non-terminal residue" evidence="2">
    <location>
        <position position="1"/>
    </location>
</feature>
<evidence type="ECO:0000259" key="1">
    <source>
        <dbReference type="Pfam" id="PF06114"/>
    </source>
</evidence>